<protein>
    <recommendedName>
        <fullName evidence="1">MOSC domain-containing protein</fullName>
    </recommendedName>
</protein>
<sequence>MKPERYSVLSLNLGKPQTLEYDGKKIETGIMKRPAKSAVMLYRENFEGDGQADLVNHGGPDKAVCVYPAEHYPFWEEFLSRPLSNAAFGENLTVVGLTEENVCIGDVFRLDEAVVQVSQPRQPCVKLAKKFGIKEMVLKVQQTGYTGFYFRVLDEGRVSPGANLELLSRGEKGISVQFANRINYHDAKNLTAIELILSEAALSESWRASFMKKKDRLLPVE</sequence>
<evidence type="ECO:0000259" key="1">
    <source>
        <dbReference type="PROSITE" id="PS51340"/>
    </source>
</evidence>
<dbReference type="InterPro" id="IPR052353">
    <property type="entry name" value="Benzoxazolinone_Detox_Enz"/>
</dbReference>
<dbReference type="SUPFAM" id="SSF50800">
    <property type="entry name" value="PK beta-barrel domain-like"/>
    <property type="match status" value="1"/>
</dbReference>
<dbReference type="PROSITE" id="PS51340">
    <property type="entry name" value="MOSC"/>
    <property type="match status" value="1"/>
</dbReference>
<evidence type="ECO:0000313" key="2">
    <source>
        <dbReference type="EMBL" id="KIU10451.1"/>
    </source>
</evidence>
<dbReference type="Pfam" id="PF03475">
    <property type="entry name" value="YiiM_3-alpha"/>
    <property type="match status" value="1"/>
</dbReference>
<dbReference type="GO" id="GO:0030170">
    <property type="term" value="F:pyridoxal phosphate binding"/>
    <property type="evidence" value="ECO:0007669"/>
    <property type="project" value="InterPro"/>
</dbReference>
<evidence type="ECO:0000313" key="3">
    <source>
        <dbReference type="Proteomes" id="UP000032247"/>
    </source>
</evidence>
<dbReference type="GO" id="GO:0030151">
    <property type="term" value="F:molybdenum ion binding"/>
    <property type="evidence" value="ECO:0007669"/>
    <property type="project" value="InterPro"/>
</dbReference>
<dbReference type="InterPro" id="IPR005163">
    <property type="entry name" value="Tri_helical_YiiM-like"/>
</dbReference>
<dbReference type="Proteomes" id="UP000032247">
    <property type="component" value="Unassembled WGS sequence"/>
</dbReference>
<dbReference type="PATRIC" id="fig|1423.173.peg.2560"/>
<proteinExistence type="predicted"/>
<accession>A0A0D1L410</accession>
<reference evidence="2 3" key="1">
    <citation type="submission" date="2014-12" db="EMBL/GenBank/DDBJ databases">
        <title>Comparative genome analysis of Bacillus coagulans HM-08, Clostridium butyricum HM-68, Bacillus subtilis HM-66 and Bacillus licheniformis BL-09.</title>
        <authorList>
            <person name="Zhang H."/>
        </authorList>
    </citation>
    <scope>NUCLEOTIDE SEQUENCE [LARGE SCALE GENOMIC DNA]</scope>
    <source>
        <strain evidence="2 3">HM-66</strain>
    </source>
</reference>
<dbReference type="InterPro" id="IPR011037">
    <property type="entry name" value="Pyrv_Knase-like_insert_dom_sf"/>
</dbReference>
<dbReference type="STRING" id="483913.AN935_03995"/>
<dbReference type="AlphaFoldDB" id="A0A0D1L410"/>
<comment type="caution">
    <text evidence="2">The sequence shown here is derived from an EMBL/GenBank/DDBJ whole genome shotgun (WGS) entry which is preliminary data.</text>
</comment>
<dbReference type="EMBL" id="JXBC01000004">
    <property type="protein sequence ID" value="KIU10451.1"/>
    <property type="molecule type" value="Genomic_DNA"/>
</dbReference>
<feature type="domain" description="MOSC" evidence="1">
    <location>
        <begin position="33"/>
        <end position="167"/>
    </location>
</feature>
<organism evidence="2 3">
    <name type="scientific">Bacillus subtilis</name>
    <dbReference type="NCBI Taxonomy" id="1423"/>
    <lineage>
        <taxon>Bacteria</taxon>
        <taxon>Bacillati</taxon>
        <taxon>Bacillota</taxon>
        <taxon>Bacilli</taxon>
        <taxon>Bacillales</taxon>
        <taxon>Bacillaceae</taxon>
        <taxon>Bacillus</taxon>
    </lineage>
</organism>
<dbReference type="Gene3D" id="2.40.33.20">
    <property type="entry name" value="PK beta-barrel domain-like"/>
    <property type="match status" value="1"/>
</dbReference>
<gene>
    <name evidence="2" type="ORF">SC09_Contig25orf00179</name>
</gene>
<dbReference type="PANTHER" id="PTHR30212">
    <property type="entry name" value="PROTEIN YIIM"/>
    <property type="match status" value="1"/>
</dbReference>
<dbReference type="GO" id="GO:0003824">
    <property type="term" value="F:catalytic activity"/>
    <property type="evidence" value="ECO:0007669"/>
    <property type="project" value="InterPro"/>
</dbReference>
<dbReference type="Pfam" id="PF03473">
    <property type="entry name" value="MOSC"/>
    <property type="match status" value="1"/>
</dbReference>
<name>A0A0D1L410_BACIU</name>
<dbReference type="PANTHER" id="PTHR30212:SF4">
    <property type="entry name" value="MOSC DOMAIN-CONTAINING PROTEIN"/>
    <property type="match status" value="1"/>
</dbReference>
<dbReference type="InterPro" id="IPR005302">
    <property type="entry name" value="MoCF_Sase_C"/>
</dbReference>